<sequence length="242" mass="26360">MWGEGGAAHIRKPPILMWVLEMEERREGGIGEFFGRPRATAHEVPRARHCAAISSPALPCALLNGRKGVQRAMRSSPAISPIHNGAPQSCRSGAYTVRVREAAASGWETRAHLARLSVREAGAVVRAKASARGLKKRQNLNHQPAPQESGRKDRYGVDIPGARDQMRDVLNGRARRCMLPLPRHVPPVLCSLAASSNTQFPLLLLLASSDPSPPASARGTRRIYDVRTEPNLAEPRYTAPKA</sequence>
<dbReference type="Proteomes" id="UP001218218">
    <property type="component" value="Unassembled WGS sequence"/>
</dbReference>
<keyword evidence="3" id="KW-1185">Reference proteome</keyword>
<name>A0AAD6ZNQ3_9AGAR</name>
<organism evidence="2 3">
    <name type="scientific">Mycena albidolilacea</name>
    <dbReference type="NCBI Taxonomy" id="1033008"/>
    <lineage>
        <taxon>Eukaryota</taxon>
        <taxon>Fungi</taxon>
        <taxon>Dikarya</taxon>
        <taxon>Basidiomycota</taxon>
        <taxon>Agaricomycotina</taxon>
        <taxon>Agaricomycetes</taxon>
        <taxon>Agaricomycetidae</taxon>
        <taxon>Agaricales</taxon>
        <taxon>Marasmiineae</taxon>
        <taxon>Mycenaceae</taxon>
        <taxon>Mycena</taxon>
    </lineage>
</organism>
<feature type="region of interest" description="Disordered" evidence="1">
    <location>
        <begin position="129"/>
        <end position="159"/>
    </location>
</feature>
<gene>
    <name evidence="2" type="ORF">DFH08DRAFT_967014</name>
</gene>
<comment type="caution">
    <text evidence="2">The sequence shown here is derived from an EMBL/GenBank/DDBJ whole genome shotgun (WGS) entry which is preliminary data.</text>
</comment>
<evidence type="ECO:0000256" key="1">
    <source>
        <dbReference type="SAM" id="MobiDB-lite"/>
    </source>
</evidence>
<protein>
    <submittedName>
        <fullName evidence="2">Uncharacterized protein</fullName>
    </submittedName>
</protein>
<proteinExistence type="predicted"/>
<dbReference type="EMBL" id="JARIHO010000037">
    <property type="protein sequence ID" value="KAJ7330474.1"/>
    <property type="molecule type" value="Genomic_DNA"/>
</dbReference>
<evidence type="ECO:0000313" key="2">
    <source>
        <dbReference type="EMBL" id="KAJ7330474.1"/>
    </source>
</evidence>
<dbReference type="AlphaFoldDB" id="A0AAD6ZNQ3"/>
<evidence type="ECO:0000313" key="3">
    <source>
        <dbReference type="Proteomes" id="UP001218218"/>
    </source>
</evidence>
<accession>A0AAD6ZNQ3</accession>
<reference evidence="2" key="1">
    <citation type="submission" date="2023-03" db="EMBL/GenBank/DDBJ databases">
        <title>Massive genome expansion in bonnet fungi (Mycena s.s.) driven by repeated elements and novel gene families across ecological guilds.</title>
        <authorList>
            <consortium name="Lawrence Berkeley National Laboratory"/>
            <person name="Harder C.B."/>
            <person name="Miyauchi S."/>
            <person name="Viragh M."/>
            <person name="Kuo A."/>
            <person name="Thoen E."/>
            <person name="Andreopoulos B."/>
            <person name="Lu D."/>
            <person name="Skrede I."/>
            <person name="Drula E."/>
            <person name="Henrissat B."/>
            <person name="Morin E."/>
            <person name="Kohler A."/>
            <person name="Barry K."/>
            <person name="LaButti K."/>
            <person name="Morin E."/>
            <person name="Salamov A."/>
            <person name="Lipzen A."/>
            <person name="Mereny Z."/>
            <person name="Hegedus B."/>
            <person name="Baldrian P."/>
            <person name="Stursova M."/>
            <person name="Weitz H."/>
            <person name="Taylor A."/>
            <person name="Grigoriev I.V."/>
            <person name="Nagy L.G."/>
            <person name="Martin F."/>
            <person name="Kauserud H."/>
        </authorList>
    </citation>
    <scope>NUCLEOTIDE SEQUENCE</scope>
    <source>
        <strain evidence="2">CBHHK002</strain>
    </source>
</reference>